<gene>
    <name evidence="2" type="ORF">APORC_1312</name>
</gene>
<dbReference type="KEGG" id="apoc:APORC_1312"/>
<evidence type="ECO:0000313" key="3">
    <source>
        <dbReference type="Proteomes" id="UP000322644"/>
    </source>
</evidence>
<feature type="signal peptide" evidence="1">
    <location>
        <begin position="1"/>
        <end position="22"/>
    </location>
</feature>
<proteinExistence type="predicted"/>
<evidence type="ECO:0008006" key="4">
    <source>
        <dbReference type="Google" id="ProtNLM"/>
    </source>
</evidence>
<organism evidence="2 3">
    <name type="scientific">Arcobacter porcinus</name>
    <dbReference type="NCBI Taxonomy" id="1935204"/>
    <lineage>
        <taxon>Bacteria</taxon>
        <taxon>Pseudomonadati</taxon>
        <taxon>Campylobacterota</taxon>
        <taxon>Epsilonproteobacteria</taxon>
        <taxon>Campylobacterales</taxon>
        <taxon>Arcobacteraceae</taxon>
        <taxon>Arcobacter</taxon>
    </lineage>
</organism>
<dbReference type="RefSeq" id="WP_165596113.1">
    <property type="nucleotide sequence ID" value="NZ_CP036246.2"/>
</dbReference>
<dbReference type="Proteomes" id="UP000322644">
    <property type="component" value="Chromosome"/>
</dbReference>
<feature type="chain" id="PRO_5022871400" description="Lipoprotein" evidence="1">
    <location>
        <begin position="23"/>
        <end position="54"/>
    </location>
</feature>
<keyword evidence="1" id="KW-0732">Signal</keyword>
<dbReference type="AlphaFoldDB" id="A0A5C2HFJ7"/>
<evidence type="ECO:0000313" key="2">
    <source>
        <dbReference type="EMBL" id="QEP40904.1"/>
    </source>
</evidence>
<dbReference type="EMBL" id="CP036246">
    <property type="protein sequence ID" value="QEP40904.1"/>
    <property type="molecule type" value="Genomic_DNA"/>
</dbReference>
<reference evidence="2 3" key="1">
    <citation type="submission" date="2019-09" db="EMBL/GenBank/DDBJ databases">
        <title>Complete genome sequencing of four Arcobacter species reveals a diverse suite of mobile elements.</title>
        <authorList>
            <person name="Miller W.G."/>
            <person name="Yee E."/>
            <person name="Bono J.L."/>
        </authorList>
    </citation>
    <scope>NUCLEOTIDE SEQUENCE [LARGE SCALE GENOMIC DNA]</scope>
    <source>
        <strain evidence="2 3">CCUG 56899</strain>
    </source>
</reference>
<reference evidence="2 3" key="2">
    <citation type="submission" date="2019-09" db="EMBL/GenBank/DDBJ databases">
        <title>Taxonomic note: a critical rebuttal of the proposed division of the genus Arcobacter into six genera, emended descriptions of Arcobacter anaerophilus and the genus Arcobacter, and an assessment of genus-level boundaries for Epsilonproteobacteria using in silico genomic comparator tools.</title>
        <authorList>
            <person name="On S.L.W."/>
            <person name="Miller W.G."/>
            <person name="Biggs P."/>
            <person name="Cornelius A."/>
            <person name="Vandamme P."/>
        </authorList>
    </citation>
    <scope>NUCLEOTIDE SEQUENCE [LARGE SCALE GENOMIC DNA]</scope>
    <source>
        <strain evidence="2 3">CCUG 56899</strain>
    </source>
</reference>
<protein>
    <recommendedName>
        <fullName evidence="4">Lipoprotein</fullName>
    </recommendedName>
</protein>
<sequence length="54" mass="5899">MKKILNICLLALVITLSSGCFGKDSNGLLKSPCREVPIKNEHSLINDGESDYGY</sequence>
<evidence type="ECO:0000256" key="1">
    <source>
        <dbReference type="SAM" id="SignalP"/>
    </source>
</evidence>
<accession>A0A5C2HFJ7</accession>
<name>A0A5C2HFJ7_9BACT</name>
<dbReference type="PROSITE" id="PS51257">
    <property type="entry name" value="PROKAR_LIPOPROTEIN"/>
    <property type="match status" value="1"/>
</dbReference>